<reference evidence="2 3" key="1">
    <citation type="journal article" date="2015" name="Genome Biol.">
        <title>Comparative genomics of Steinernema reveals deeply conserved gene regulatory networks.</title>
        <authorList>
            <person name="Dillman A.R."/>
            <person name="Macchietto M."/>
            <person name="Porter C.F."/>
            <person name="Rogers A."/>
            <person name="Williams B."/>
            <person name="Antoshechkin I."/>
            <person name="Lee M.M."/>
            <person name="Goodwin Z."/>
            <person name="Lu X."/>
            <person name="Lewis E.E."/>
            <person name="Goodrich-Blair H."/>
            <person name="Stock S.P."/>
            <person name="Adams B.J."/>
            <person name="Sternberg P.W."/>
            <person name="Mortazavi A."/>
        </authorList>
    </citation>
    <scope>NUCLEOTIDE SEQUENCE [LARGE SCALE GENOMIC DNA]</scope>
    <source>
        <strain evidence="2 3">ALL</strain>
    </source>
</reference>
<proteinExistence type="predicted"/>
<feature type="compositionally biased region" description="Polar residues" evidence="1">
    <location>
        <begin position="141"/>
        <end position="152"/>
    </location>
</feature>
<comment type="caution">
    <text evidence="2">The sequence shown here is derived from an EMBL/GenBank/DDBJ whole genome shotgun (WGS) entry which is preliminary data.</text>
</comment>
<protein>
    <submittedName>
        <fullName evidence="2">Uncharacterized protein</fullName>
    </submittedName>
</protein>
<feature type="compositionally biased region" description="Polar residues" evidence="1">
    <location>
        <begin position="108"/>
        <end position="123"/>
    </location>
</feature>
<evidence type="ECO:0000256" key="1">
    <source>
        <dbReference type="SAM" id="MobiDB-lite"/>
    </source>
</evidence>
<feature type="region of interest" description="Disordered" evidence="1">
    <location>
        <begin position="133"/>
        <end position="152"/>
    </location>
</feature>
<evidence type="ECO:0000313" key="2">
    <source>
        <dbReference type="EMBL" id="TKR96081.1"/>
    </source>
</evidence>
<organism evidence="2 3">
    <name type="scientific">Steinernema carpocapsae</name>
    <name type="common">Entomopathogenic nematode</name>
    <dbReference type="NCBI Taxonomy" id="34508"/>
    <lineage>
        <taxon>Eukaryota</taxon>
        <taxon>Metazoa</taxon>
        <taxon>Ecdysozoa</taxon>
        <taxon>Nematoda</taxon>
        <taxon>Chromadorea</taxon>
        <taxon>Rhabditida</taxon>
        <taxon>Tylenchina</taxon>
        <taxon>Panagrolaimomorpha</taxon>
        <taxon>Strongyloidoidea</taxon>
        <taxon>Steinernematidae</taxon>
        <taxon>Steinernema</taxon>
    </lineage>
</organism>
<gene>
    <name evidence="2" type="ORF">L596_010153</name>
</gene>
<feature type="region of interest" description="Disordered" evidence="1">
    <location>
        <begin position="85"/>
        <end position="123"/>
    </location>
</feature>
<evidence type="ECO:0000313" key="3">
    <source>
        <dbReference type="Proteomes" id="UP000298663"/>
    </source>
</evidence>
<feature type="region of interest" description="Disordered" evidence="1">
    <location>
        <begin position="1"/>
        <end position="28"/>
    </location>
</feature>
<feature type="region of interest" description="Disordered" evidence="1">
    <location>
        <begin position="227"/>
        <end position="253"/>
    </location>
</feature>
<reference evidence="2 3" key="2">
    <citation type="journal article" date="2019" name="G3 (Bethesda)">
        <title>Hybrid Assembly of the Genome of the Entomopathogenic Nematode Steinernema carpocapsae Identifies the X-Chromosome.</title>
        <authorList>
            <person name="Serra L."/>
            <person name="Macchietto M."/>
            <person name="Macias-Munoz A."/>
            <person name="McGill C.J."/>
            <person name="Rodriguez I.M."/>
            <person name="Rodriguez B."/>
            <person name="Murad R."/>
            <person name="Mortazavi A."/>
        </authorList>
    </citation>
    <scope>NUCLEOTIDE SEQUENCE [LARGE SCALE GENOMIC DNA]</scope>
    <source>
        <strain evidence="2 3">ALL</strain>
    </source>
</reference>
<dbReference type="EMBL" id="AZBU02000002">
    <property type="protein sequence ID" value="TKR96081.1"/>
    <property type="molecule type" value="Genomic_DNA"/>
</dbReference>
<sequence>MPTFSRRSKAPRTAKSARRPGSESKKVLRALESIETRIEKLAKHVQTIEKRARRIEEEHMNTNDLREALEARVTELTKEYDDLKEQIVAGDPASENEDAPVKPRQAPLASQESFTSSRNSSRVGSVYSDVAFPADRPVDDTQASLTSQKSFSSSCVSGDLESGYSHVAPSADVTQASLTDLSSLTVEGSRSSPSSSRTSFAYSDDESSFAADVAGCSRLNRPLERKKSFGKLREENRSEPKKDETGRKKRQMAAQLRPRIHKYRCGPDAEKILSVMLKWNEEVLLMLLDDELILKERIQFICNLLGLP</sequence>
<accession>A0A4U5PI90</accession>
<keyword evidence="3" id="KW-1185">Reference proteome</keyword>
<feature type="compositionally biased region" description="Basic residues" evidence="1">
    <location>
        <begin position="1"/>
        <end position="18"/>
    </location>
</feature>
<dbReference type="AlphaFoldDB" id="A0A4U5PI90"/>
<dbReference type="Proteomes" id="UP000298663">
    <property type="component" value="Unassembled WGS sequence"/>
</dbReference>
<name>A0A4U5PI90_STECR</name>
<feature type="compositionally biased region" description="Basic and acidic residues" evidence="1">
    <location>
        <begin position="227"/>
        <end position="246"/>
    </location>
</feature>